<dbReference type="OrthoDB" id="4752399at2"/>
<sequence>MDFALLPPEVNSGLMYTGPGSGPMLAAAASWDAVAAQLESAAGGYSSEVSGLAGRWLGPSSMRMSAAATRQVVWLQASAAQAAQTATRAYAAAAAYEAAFGMTVPPAVIAENRMRLMVLVATNFFGQNTSAIAAAEAQYTEMWIQDASAMYGYATAAETASTLEPFDEPAPTTNPNGQADQADAAARAAADATSGRTQSTIQLASSQATQLASANIPVGDTVTAPAGSAVTLEPGSVAYIGSGSVTAGPGAGVGSESSIILNAGSSIILNFSSGALASDGTVYQAGATVSAGAGPLTLTPVAAGHIVEGTVVSGSVTVPGSASALSVVGAVGNSAVTVTVGAGGATIANLQGVVTVSSAATPIASSGAVAAPAAAPVAASPGLAGTAGIQPQLSLEGLAQWAQGISGADLAAGLGEVS</sequence>
<evidence type="ECO:0000256" key="1">
    <source>
        <dbReference type="ARBA" id="ARBA00010652"/>
    </source>
</evidence>
<dbReference type="SUPFAM" id="SSF140459">
    <property type="entry name" value="PE/PPE dimer-like"/>
    <property type="match status" value="1"/>
</dbReference>
<evidence type="ECO:0000259" key="3">
    <source>
        <dbReference type="Pfam" id="PF00823"/>
    </source>
</evidence>
<dbReference type="Pfam" id="PF00823">
    <property type="entry name" value="PPE"/>
    <property type="match status" value="1"/>
</dbReference>
<proteinExistence type="inferred from homology"/>
<accession>A0A0E4CQV8</accession>
<dbReference type="STRING" id="141349.BN1232_05506"/>
<dbReference type="PANTHER" id="PTHR46766:SF1">
    <property type="entry name" value="GLUTAMINE-RICH PROTEIN 2"/>
    <property type="match status" value="1"/>
</dbReference>
<reference evidence="4 5" key="1">
    <citation type="submission" date="2015-03" db="EMBL/GenBank/DDBJ databases">
        <authorList>
            <person name="Urmite Genomes"/>
        </authorList>
    </citation>
    <scope>NUCLEOTIDE SEQUENCE [LARGE SCALE GENOMIC DNA]</scope>
    <source>
        <strain evidence="4 5">CSUR P1491</strain>
    </source>
</reference>
<organism evidence="4 5">
    <name type="scientific">Mycobacterium lentiflavum</name>
    <dbReference type="NCBI Taxonomy" id="141349"/>
    <lineage>
        <taxon>Bacteria</taxon>
        <taxon>Bacillati</taxon>
        <taxon>Actinomycetota</taxon>
        <taxon>Actinomycetes</taxon>
        <taxon>Mycobacteriales</taxon>
        <taxon>Mycobacteriaceae</taxon>
        <taxon>Mycobacterium</taxon>
        <taxon>Mycobacterium simiae complex</taxon>
    </lineage>
</organism>
<evidence type="ECO:0000313" key="4">
    <source>
        <dbReference type="EMBL" id="CQD22104.1"/>
    </source>
</evidence>
<dbReference type="EMBL" id="CTEE01000001">
    <property type="protein sequence ID" value="CQD22104.1"/>
    <property type="molecule type" value="Genomic_DNA"/>
</dbReference>
<dbReference type="PANTHER" id="PTHR46766">
    <property type="entry name" value="GLUTAMINE-RICH PROTEIN 2"/>
    <property type="match status" value="1"/>
</dbReference>
<dbReference type="FunFam" id="1.20.1260.20:FF:000001">
    <property type="entry name" value="PPE family protein PPE41"/>
    <property type="match status" value="1"/>
</dbReference>
<dbReference type="InterPro" id="IPR000030">
    <property type="entry name" value="PPE_dom"/>
</dbReference>
<feature type="domain" description="PPE" evidence="3">
    <location>
        <begin position="2"/>
        <end position="163"/>
    </location>
</feature>
<protein>
    <submittedName>
        <fullName evidence="4">PPE family protein</fullName>
    </submittedName>
</protein>
<feature type="compositionally biased region" description="Low complexity" evidence="2">
    <location>
        <begin position="178"/>
        <end position="191"/>
    </location>
</feature>
<dbReference type="Gene3D" id="1.20.1260.20">
    <property type="entry name" value="PPE superfamily"/>
    <property type="match status" value="1"/>
</dbReference>
<name>A0A0E4CQV8_MYCLN</name>
<dbReference type="RefSeq" id="WP_090607654.1">
    <property type="nucleotide sequence ID" value="NZ_CTEE01000001.1"/>
</dbReference>
<dbReference type="Proteomes" id="UP000199251">
    <property type="component" value="Unassembled WGS sequence"/>
</dbReference>
<evidence type="ECO:0000256" key="2">
    <source>
        <dbReference type="SAM" id="MobiDB-lite"/>
    </source>
</evidence>
<dbReference type="InterPro" id="IPR038332">
    <property type="entry name" value="PPE_sf"/>
</dbReference>
<comment type="similarity">
    <text evidence="1">Belongs to the mycobacterial PPE family.</text>
</comment>
<dbReference type="GO" id="GO:0052572">
    <property type="term" value="P:response to host immune response"/>
    <property type="evidence" value="ECO:0007669"/>
    <property type="project" value="TreeGrafter"/>
</dbReference>
<gene>
    <name evidence="4" type="ORF">BN1232_05506</name>
</gene>
<evidence type="ECO:0000313" key="5">
    <source>
        <dbReference type="Proteomes" id="UP000199251"/>
    </source>
</evidence>
<feature type="region of interest" description="Disordered" evidence="2">
    <location>
        <begin position="164"/>
        <end position="191"/>
    </location>
</feature>
<dbReference type="AlphaFoldDB" id="A0A0E4CQV8"/>